<protein>
    <submittedName>
        <fullName evidence="3">Alkaline phosphatase</fullName>
    </submittedName>
</protein>
<dbReference type="SMART" id="SM00098">
    <property type="entry name" value="alkPPc"/>
    <property type="match status" value="1"/>
</dbReference>
<dbReference type="SUPFAM" id="SSF53649">
    <property type="entry name" value="Alkaline phosphatase-like"/>
    <property type="match status" value="1"/>
</dbReference>
<dbReference type="CDD" id="cd16012">
    <property type="entry name" value="ALP"/>
    <property type="match status" value="1"/>
</dbReference>
<evidence type="ECO:0000256" key="1">
    <source>
        <dbReference type="ARBA" id="ARBA00022553"/>
    </source>
</evidence>
<dbReference type="PANTHER" id="PTHR11596:SF5">
    <property type="entry name" value="ALKALINE PHOSPHATASE"/>
    <property type="match status" value="1"/>
</dbReference>
<dbReference type="PANTHER" id="PTHR11596">
    <property type="entry name" value="ALKALINE PHOSPHATASE"/>
    <property type="match status" value="1"/>
</dbReference>
<keyword evidence="1" id="KW-0597">Phosphoprotein</keyword>
<name>A0ABW9JB30_9SPHI</name>
<dbReference type="Gene3D" id="3.40.720.10">
    <property type="entry name" value="Alkaline Phosphatase, subunit A"/>
    <property type="match status" value="1"/>
</dbReference>
<evidence type="ECO:0000313" key="4">
    <source>
        <dbReference type="Proteomes" id="UP001517247"/>
    </source>
</evidence>
<comment type="caution">
    <text evidence="3">The sequence shown here is derived from an EMBL/GenBank/DDBJ whole genome shotgun (WGS) entry which is preliminary data.</text>
</comment>
<dbReference type="RefSeq" id="WP_138724841.1">
    <property type="nucleotide sequence ID" value="NZ_SSHJ02000010.1"/>
</dbReference>
<proteinExistence type="inferred from homology"/>
<reference evidence="3 4" key="1">
    <citation type="submission" date="2024-12" db="EMBL/GenBank/DDBJ databases">
        <authorList>
            <person name="Hu S."/>
        </authorList>
    </citation>
    <scope>NUCLEOTIDE SEQUENCE [LARGE SCALE GENOMIC DNA]</scope>
    <source>
        <strain evidence="3 4">THG-T11</strain>
    </source>
</reference>
<evidence type="ECO:0000256" key="2">
    <source>
        <dbReference type="RuleBase" id="RU003946"/>
    </source>
</evidence>
<dbReference type="EMBL" id="SSHJ02000010">
    <property type="protein sequence ID" value="MFN0257763.1"/>
    <property type="molecule type" value="Genomic_DNA"/>
</dbReference>
<dbReference type="Pfam" id="PF00245">
    <property type="entry name" value="Alk_phosphatase"/>
    <property type="match status" value="1"/>
</dbReference>
<gene>
    <name evidence="3" type="ORF">E6A44_019420</name>
</gene>
<sequence length="468" mass="51443">MIRRDFIKNGTLSALGISLLSTTDTFGHLFNPSERNANGAAKNIIFLVSDGMSSGTLTMANLLSNRMYGRESKWTSLYHERKVVRAFMDTASANCMVTDSAASSSAWGGGIRVNNGSLNVNADGSHNTPILQKFKNAGKKVGCVTTVPITHATPAGFCICNKSRSNQQEIALQYLPLKFDVMMGGGDKYFNPSKRSDKADVYSQFEKASYKIVKTKAQLLATDGQKPLLGIFGDDALPFSIDQRNDKQHQELVPTLAEMTVKAIELMKDHPNGFVLQVEGGKVDWAAHSNDSSGLLFDQLAFDEAVEKAIEFAEMDKNTLVIITTDHGNGNPGLFGEENSDQKFDLFQKFKHSNEWVLNNIKPNASITTLVEMIHDAQGYTISNEQAKELLSHYQKLDGTGLYNARKLPFELLGKIQGDYTCVKWGSMEHSADYVELAAYGPGSNLMKPFVINTELHDLMLNATGVKV</sequence>
<dbReference type="Proteomes" id="UP001517247">
    <property type="component" value="Unassembled WGS sequence"/>
</dbReference>
<dbReference type="Gene3D" id="1.10.60.40">
    <property type="match status" value="1"/>
</dbReference>
<dbReference type="InterPro" id="IPR017850">
    <property type="entry name" value="Alkaline_phosphatase_core_sf"/>
</dbReference>
<dbReference type="PRINTS" id="PR00113">
    <property type="entry name" value="ALKPHPHTASE"/>
</dbReference>
<keyword evidence="4" id="KW-1185">Reference proteome</keyword>
<comment type="similarity">
    <text evidence="2">Belongs to the alkaline phosphatase family.</text>
</comment>
<dbReference type="InterPro" id="IPR001952">
    <property type="entry name" value="Alkaline_phosphatase"/>
</dbReference>
<organism evidence="3 4">
    <name type="scientific">Pedobacter ureilyticus</name>
    <dbReference type="NCBI Taxonomy" id="1393051"/>
    <lineage>
        <taxon>Bacteria</taxon>
        <taxon>Pseudomonadati</taxon>
        <taxon>Bacteroidota</taxon>
        <taxon>Sphingobacteriia</taxon>
        <taxon>Sphingobacteriales</taxon>
        <taxon>Sphingobacteriaceae</taxon>
        <taxon>Pedobacter</taxon>
    </lineage>
</organism>
<evidence type="ECO:0000313" key="3">
    <source>
        <dbReference type="EMBL" id="MFN0257763.1"/>
    </source>
</evidence>
<accession>A0ABW9JB30</accession>